<protein>
    <recommendedName>
        <fullName evidence="4">Large ribosomal subunit protein uL15</fullName>
    </recommendedName>
</protein>
<dbReference type="STRING" id="1618358.UX80_C0011G0010"/>
<comment type="function">
    <text evidence="4">Binds to the 23S rRNA.</text>
</comment>
<evidence type="ECO:0000313" key="8">
    <source>
        <dbReference type="Proteomes" id="UP000034307"/>
    </source>
</evidence>
<dbReference type="GO" id="GO:0006412">
    <property type="term" value="P:translation"/>
    <property type="evidence" value="ECO:0007669"/>
    <property type="project" value="UniProtKB-UniRule"/>
</dbReference>
<organism evidence="7 8">
    <name type="scientific">Candidatus Amesbacteria bacterium GW2011_GWA2_47_11b</name>
    <dbReference type="NCBI Taxonomy" id="1618358"/>
    <lineage>
        <taxon>Bacteria</taxon>
        <taxon>Candidatus Amesiibacteriota</taxon>
    </lineage>
</organism>
<keyword evidence="2 4" id="KW-0689">Ribosomal protein</keyword>
<proteinExistence type="inferred from homology"/>
<evidence type="ECO:0000259" key="6">
    <source>
        <dbReference type="Pfam" id="PF00828"/>
    </source>
</evidence>
<keyword evidence="4" id="KW-0699">rRNA-binding</keyword>
<comment type="similarity">
    <text evidence="1 4">Belongs to the universal ribosomal protein uL15 family.</text>
</comment>
<evidence type="ECO:0000256" key="1">
    <source>
        <dbReference type="ARBA" id="ARBA00007320"/>
    </source>
</evidence>
<dbReference type="Proteomes" id="UP000034307">
    <property type="component" value="Unassembled WGS sequence"/>
</dbReference>
<dbReference type="InterPro" id="IPR036227">
    <property type="entry name" value="Ribosomal_uL15/eL18_sf"/>
</dbReference>
<dbReference type="GO" id="GO:0015934">
    <property type="term" value="C:large ribosomal subunit"/>
    <property type="evidence" value="ECO:0007669"/>
    <property type="project" value="InterPro"/>
</dbReference>
<dbReference type="SUPFAM" id="SSF52080">
    <property type="entry name" value="Ribosomal proteins L15p and L18e"/>
    <property type="match status" value="1"/>
</dbReference>
<dbReference type="HAMAP" id="MF_01341">
    <property type="entry name" value="Ribosomal_uL15"/>
    <property type="match status" value="1"/>
</dbReference>
<comment type="subunit">
    <text evidence="4">Part of the 50S ribosomal subunit.</text>
</comment>
<keyword evidence="3 4" id="KW-0687">Ribonucleoprotein</keyword>
<dbReference type="InterPro" id="IPR021131">
    <property type="entry name" value="Ribosomal_uL15/eL18"/>
</dbReference>
<evidence type="ECO:0000313" key="7">
    <source>
        <dbReference type="EMBL" id="KKU57647.1"/>
    </source>
</evidence>
<dbReference type="InterPro" id="IPR030878">
    <property type="entry name" value="Ribosomal_uL15"/>
</dbReference>
<gene>
    <name evidence="4" type="primary">rplO</name>
    <name evidence="7" type="ORF">UX80_C0011G0010</name>
</gene>
<dbReference type="PATRIC" id="fig|1618358.3.peg.601"/>
<dbReference type="Gene3D" id="3.100.10.10">
    <property type="match status" value="1"/>
</dbReference>
<dbReference type="AlphaFoldDB" id="A0A0G1RKQ5"/>
<feature type="domain" description="Large ribosomal subunit protein uL15/eL18" evidence="6">
    <location>
        <begin position="82"/>
        <end position="130"/>
    </location>
</feature>
<evidence type="ECO:0000256" key="4">
    <source>
        <dbReference type="HAMAP-Rule" id="MF_01341"/>
    </source>
</evidence>
<evidence type="ECO:0000256" key="5">
    <source>
        <dbReference type="SAM" id="MobiDB-lite"/>
    </source>
</evidence>
<accession>A0A0G1RKQ5</accession>
<sequence>MNLNTLPKITTKPKKRVGRGMGSGKGSHTTGRGTKGQKAREKVSILYEGTKTKKSLIKRIPLLRGKGKFKAKTKRAIMHVGDFADLPAKSVVTGDFKIVDGGEVKKALIVKVPISAGAAKKILKAGGKIESNG</sequence>
<comment type="caution">
    <text evidence="7">The sequence shown here is derived from an EMBL/GenBank/DDBJ whole genome shotgun (WGS) entry which is preliminary data.</text>
</comment>
<evidence type="ECO:0000256" key="3">
    <source>
        <dbReference type="ARBA" id="ARBA00023274"/>
    </source>
</evidence>
<evidence type="ECO:0000256" key="2">
    <source>
        <dbReference type="ARBA" id="ARBA00022980"/>
    </source>
</evidence>
<feature type="region of interest" description="Disordered" evidence="5">
    <location>
        <begin position="1"/>
        <end position="41"/>
    </location>
</feature>
<dbReference type="GO" id="GO:0019843">
    <property type="term" value="F:rRNA binding"/>
    <property type="evidence" value="ECO:0007669"/>
    <property type="project" value="UniProtKB-UniRule"/>
</dbReference>
<dbReference type="Pfam" id="PF00828">
    <property type="entry name" value="Ribosomal_L27A"/>
    <property type="match status" value="1"/>
</dbReference>
<dbReference type="EMBL" id="LCNO01000011">
    <property type="protein sequence ID" value="KKU57647.1"/>
    <property type="molecule type" value="Genomic_DNA"/>
</dbReference>
<dbReference type="GO" id="GO:0003735">
    <property type="term" value="F:structural constituent of ribosome"/>
    <property type="evidence" value="ECO:0007669"/>
    <property type="project" value="InterPro"/>
</dbReference>
<name>A0A0G1RKQ5_9BACT</name>
<keyword evidence="4" id="KW-0694">RNA-binding</keyword>
<reference evidence="7 8" key="1">
    <citation type="journal article" date="2015" name="Nature">
        <title>rRNA introns, odd ribosomes, and small enigmatic genomes across a large radiation of phyla.</title>
        <authorList>
            <person name="Brown C.T."/>
            <person name="Hug L.A."/>
            <person name="Thomas B.C."/>
            <person name="Sharon I."/>
            <person name="Castelle C.J."/>
            <person name="Singh A."/>
            <person name="Wilkins M.J."/>
            <person name="Williams K.H."/>
            <person name="Banfield J.F."/>
        </authorList>
    </citation>
    <scope>NUCLEOTIDE SEQUENCE [LARGE SCALE GENOMIC DNA]</scope>
</reference>